<comment type="similarity">
    <text evidence="2">Belongs to the VKOR family.</text>
</comment>
<gene>
    <name evidence="13" type="ORF">HF324_27495</name>
</gene>
<evidence type="ECO:0000256" key="3">
    <source>
        <dbReference type="ARBA" id="ARBA00022692"/>
    </source>
</evidence>
<comment type="subcellular location">
    <subcellularLocation>
        <location evidence="1">Membrane</location>
        <topology evidence="1">Multi-pass membrane protein</topology>
    </subcellularLocation>
</comment>
<feature type="transmembrane region" description="Helical" evidence="10">
    <location>
        <begin position="183"/>
        <end position="207"/>
    </location>
</feature>
<name>A0ABX6LMN7_9BACT</name>
<organism evidence="13 14">
    <name type="scientific">Chitinophaga oryzae</name>
    <dbReference type="NCBI Taxonomy" id="2725414"/>
    <lineage>
        <taxon>Bacteria</taxon>
        <taxon>Pseudomonadati</taxon>
        <taxon>Bacteroidota</taxon>
        <taxon>Chitinophagia</taxon>
        <taxon>Chitinophagales</taxon>
        <taxon>Chitinophagaceae</taxon>
        <taxon>Chitinophaga</taxon>
    </lineage>
</organism>
<reference evidence="13" key="1">
    <citation type="submission" date="2020-09" db="EMBL/GenBank/DDBJ databases">
        <authorList>
            <person name="Kittiwongwattana C."/>
        </authorList>
    </citation>
    <scope>NUCLEOTIDE SEQUENCE</scope>
    <source>
        <strain evidence="13">1303</strain>
    </source>
</reference>
<keyword evidence="4" id="KW-0874">Quinone</keyword>
<evidence type="ECO:0000259" key="11">
    <source>
        <dbReference type="Pfam" id="PF07884"/>
    </source>
</evidence>
<dbReference type="InterPro" id="IPR012336">
    <property type="entry name" value="Thioredoxin-like_fold"/>
</dbReference>
<feature type="transmembrane region" description="Helical" evidence="10">
    <location>
        <begin position="334"/>
        <end position="354"/>
    </location>
</feature>
<keyword evidence="6" id="KW-0560">Oxidoreductase</keyword>
<evidence type="ECO:0000256" key="4">
    <source>
        <dbReference type="ARBA" id="ARBA00022719"/>
    </source>
</evidence>
<dbReference type="Gene3D" id="3.40.30.10">
    <property type="entry name" value="Glutaredoxin"/>
    <property type="match status" value="1"/>
</dbReference>
<feature type="transmembrane region" description="Helical" evidence="10">
    <location>
        <begin position="270"/>
        <end position="290"/>
    </location>
</feature>
<keyword evidence="9" id="KW-0676">Redox-active center</keyword>
<accession>A0ABX6LMN7</accession>
<evidence type="ECO:0000256" key="10">
    <source>
        <dbReference type="SAM" id="Phobius"/>
    </source>
</evidence>
<dbReference type="EMBL" id="CP051204">
    <property type="protein sequence ID" value="QJB41384.1"/>
    <property type="molecule type" value="Genomic_DNA"/>
</dbReference>
<dbReference type="InterPro" id="IPR038354">
    <property type="entry name" value="VKOR_sf"/>
</dbReference>
<feature type="transmembrane region" description="Helical" evidence="10">
    <location>
        <begin position="156"/>
        <end position="177"/>
    </location>
</feature>
<evidence type="ECO:0000313" key="14">
    <source>
        <dbReference type="Proteomes" id="UP000503144"/>
    </source>
</evidence>
<evidence type="ECO:0000259" key="12">
    <source>
        <dbReference type="Pfam" id="PF13462"/>
    </source>
</evidence>
<evidence type="ECO:0000256" key="7">
    <source>
        <dbReference type="ARBA" id="ARBA00023136"/>
    </source>
</evidence>
<evidence type="ECO:0000256" key="1">
    <source>
        <dbReference type="ARBA" id="ARBA00004141"/>
    </source>
</evidence>
<keyword evidence="8" id="KW-1015">Disulfide bond</keyword>
<dbReference type="Proteomes" id="UP000503144">
    <property type="component" value="Chromosome"/>
</dbReference>
<keyword evidence="7 10" id="KW-0472">Membrane</keyword>
<evidence type="ECO:0000313" key="13">
    <source>
        <dbReference type="EMBL" id="QJB41384.1"/>
    </source>
</evidence>
<dbReference type="Pfam" id="PF07884">
    <property type="entry name" value="VKOR"/>
    <property type="match status" value="1"/>
</dbReference>
<evidence type="ECO:0000256" key="6">
    <source>
        <dbReference type="ARBA" id="ARBA00023002"/>
    </source>
</evidence>
<proteinExistence type="inferred from homology"/>
<evidence type="ECO:0000256" key="8">
    <source>
        <dbReference type="ARBA" id="ARBA00023157"/>
    </source>
</evidence>
<dbReference type="RefSeq" id="WP_168861891.1">
    <property type="nucleotide sequence ID" value="NZ_CP051204.2"/>
</dbReference>
<feature type="transmembrane region" description="Helical" evidence="10">
    <location>
        <begin position="244"/>
        <end position="264"/>
    </location>
</feature>
<keyword evidence="3 10" id="KW-0812">Transmembrane</keyword>
<keyword evidence="5 10" id="KW-1133">Transmembrane helix</keyword>
<dbReference type="InterPro" id="IPR012932">
    <property type="entry name" value="VKOR"/>
</dbReference>
<sequence>MTLLKAYARKRESDLFNICSYLLRSLKVNFTSRGLLDALEDHIEYPSLLSVKDTLFKYGIASDAIDKGTYSYEVFETPFICSIQQEDWPDAKFTIVTVAEAGNIEYLDPLTDKPVHIPVGDFEKIDKHVILLLDTTAPKHETNLAENRKKQRDSMLAGRVSVYLVLAAVLFAAGHILTHTAGLPAWCGLGFLLSSFLGLLISSLLIWNEIDTHNPFIREVCGGKSRKLNCHAVLSSSKASFGGISWSVWGFAFFAAFFCTQLLFPAHPGFMLIWSALSLLTAPYILFSVYYQWRVIKQWCPLCLVIQVVLGANALIAGCYLSDSPALPGSMEPYHIVVTVLAGLSFLLLANTAIPELRNARDGRTYEKKWKKLRYNPEIFQALLDKSDSVTVQANDLGIVVGNPHADNEIIKVCNPYCGPCSKAHPELEQLVKNNPGLKLRIIFTATGDANDKRTPVVAHLLAIQQKYGSEAVRLALDDWYLASDKDYKAFEQKYPMNGALEEQQEKIQAMRNWCKDMKIRATPTIYINGRELPDSYRVTELKNFF</sequence>
<feature type="domain" description="Thioredoxin-like fold" evidence="12">
    <location>
        <begin position="398"/>
        <end position="544"/>
    </location>
</feature>
<protein>
    <submittedName>
        <fullName evidence="13">Thioredoxin domain-containing protein</fullName>
    </submittedName>
</protein>
<keyword evidence="14" id="KW-1185">Reference proteome</keyword>
<dbReference type="CDD" id="cd12921">
    <property type="entry name" value="VKOR_4"/>
    <property type="match status" value="1"/>
</dbReference>
<feature type="transmembrane region" description="Helical" evidence="10">
    <location>
        <begin position="302"/>
        <end position="322"/>
    </location>
</feature>
<evidence type="ECO:0000256" key="5">
    <source>
        <dbReference type="ARBA" id="ARBA00022989"/>
    </source>
</evidence>
<feature type="domain" description="Vitamin K epoxide reductase" evidence="11">
    <location>
        <begin position="192"/>
        <end position="310"/>
    </location>
</feature>
<evidence type="ECO:0000256" key="9">
    <source>
        <dbReference type="ARBA" id="ARBA00023284"/>
    </source>
</evidence>
<evidence type="ECO:0000256" key="2">
    <source>
        <dbReference type="ARBA" id="ARBA00006214"/>
    </source>
</evidence>
<dbReference type="Pfam" id="PF13462">
    <property type="entry name" value="Thioredoxin_4"/>
    <property type="match status" value="1"/>
</dbReference>
<dbReference type="Gene3D" id="1.20.1440.130">
    <property type="entry name" value="VKOR domain"/>
    <property type="match status" value="1"/>
</dbReference>
<dbReference type="SUPFAM" id="SSF52833">
    <property type="entry name" value="Thioredoxin-like"/>
    <property type="match status" value="1"/>
</dbReference>
<dbReference type="InterPro" id="IPR036249">
    <property type="entry name" value="Thioredoxin-like_sf"/>
</dbReference>